<evidence type="ECO:0000313" key="2">
    <source>
        <dbReference type="Proteomes" id="UP000678895"/>
    </source>
</evidence>
<sequence length="270" mass="29056">MNSIASRSNLSSLPVAKLCVQDQAYAVQAILFDKDGTLLDFTYTWGSWGEQLLASFSDELAKKGLPVLRPELLSTWGMIYNENGEVSGYDRNSPISMGTISDLMSLLAQEGYQAGLSWAEAKVLAEQCRRSADEQLEASRTARLLPGARAFLEQCRLCGIRLGIVTSDETDAALKHLEWLGIQAYFDACVGADLVNQGKPYPDMVELACLQLGVMAERTAVIGDTNGDMQMARAAGTAAAIGIDEGGMTGRRGYPAADAVIAGYLELRIS</sequence>
<evidence type="ECO:0000313" key="1">
    <source>
        <dbReference type="EMBL" id="GIO44224.1"/>
    </source>
</evidence>
<name>A0A919Y4D8_9BACL</name>
<dbReference type="SFLD" id="SFLDG01129">
    <property type="entry name" value="C1.5:_HAD__Beta-PGM__Phosphata"/>
    <property type="match status" value="1"/>
</dbReference>
<dbReference type="NCBIfam" id="TIGR01549">
    <property type="entry name" value="HAD-SF-IA-v1"/>
    <property type="match status" value="1"/>
</dbReference>
<dbReference type="RefSeq" id="WP_301629852.1">
    <property type="nucleotide sequence ID" value="NZ_BORS01000015.1"/>
</dbReference>
<dbReference type="Pfam" id="PF00702">
    <property type="entry name" value="Hydrolase"/>
    <property type="match status" value="1"/>
</dbReference>
<dbReference type="InterPro" id="IPR036412">
    <property type="entry name" value="HAD-like_sf"/>
</dbReference>
<reference evidence="1" key="1">
    <citation type="submission" date="2021-03" db="EMBL/GenBank/DDBJ databases">
        <title>Antimicrobial resistance genes in bacteria isolated from Japanese honey, and their potential for conferring macrolide and lincosamide resistance in the American foulbrood pathogen Paenibacillus larvae.</title>
        <authorList>
            <person name="Okamoto M."/>
            <person name="Kumagai M."/>
            <person name="Kanamori H."/>
            <person name="Takamatsu D."/>
        </authorList>
    </citation>
    <scope>NUCLEOTIDE SEQUENCE</scope>
    <source>
        <strain evidence="1">J41TS4</strain>
    </source>
</reference>
<dbReference type="SFLD" id="SFLDS00003">
    <property type="entry name" value="Haloacid_Dehalogenase"/>
    <property type="match status" value="1"/>
</dbReference>
<organism evidence="1 2">
    <name type="scientific">Paenibacillus apis</name>
    <dbReference type="NCBI Taxonomy" id="1792174"/>
    <lineage>
        <taxon>Bacteria</taxon>
        <taxon>Bacillati</taxon>
        <taxon>Bacillota</taxon>
        <taxon>Bacilli</taxon>
        <taxon>Bacillales</taxon>
        <taxon>Paenibacillaceae</taxon>
        <taxon>Paenibacillus</taxon>
    </lineage>
</organism>
<protein>
    <submittedName>
        <fullName evidence="1">Phosphatase</fullName>
    </submittedName>
</protein>
<dbReference type="AlphaFoldDB" id="A0A919Y4D8"/>
<dbReference type="Gene3D" id="3.40.50.1000">
    <property type="entry name" value="HAD superfamily/HAD-like"/>
    <property type="match status" value="1"/>
</dbReference>
<dbReference type="SUPFAM" id="SSF56784">
    <property type="entry name" value="HAD-like"/>
    <property type="match status" value="1"/>
</dbReference>
<accession>A0A919Y4D8</accession>
<gene>
    <name evidence="1" type="ORF">J41TS4_39820</name>
</gene>
<dbReference type="GO" id="GO:0008967">
    <property type="term" value="F:phosphoglycolate phosphatase activity"/>
    <property type="evidence" value="ECO:0007669"/>
    <property type="project" value="TreeGrafter"/>
</dbReference>
<proteinExistence type="predicted"/>
<dbReference type="EMBL" id="BORS01000015">
    <property type="protein sequence ID" value="GIO44224.1"/>
    <property type="molecule type" value="Genomic_DNA"/>
</dbReference>
<dbReference type="Proteomes" id="UP000678895">
    <property type="component" value="Unassembled WGS sequence"/>
</dbReference>
<dbReference type="PANTHER" id="PTHR43434">
    <property type="entry name" value="PHOSPHOGLYCOLATE PHOSPHATASE"/>
    <property type="match status" value="1"/>
</dbReference>
<dbReference type="GO" id="GO:0006281">
    <property type="term" value="P:DNA repair"/>
    <property type="evidence" value="ECO:0007669"/>
    <property type="project" value="TreeGrafter"/>
</dbReference>
<dbReference type="InterPro" id="IPR050155">
    <property type="entry name" value="HAD-like_hydrolase_sf"/>
</dbReference>
<comment type="caution">
    <text evidence="1">The sequence shown here is derived from an EMBL/GenBank/DDBJ whole genome shotgun (WGS) entry which is preliminary data.</text>
</comment>
<dbReference type="PANTHER" id="PTHR43434:SF1">
    <property type="entry name" value="PHOSPHOGLYCOLATE PHOSPHATASE"/>
    <property type="match status" value="1"/>
</dbReference>
<keyword evidence="2" id="KW-1185">Reference proteome</keyword>
<dbReference type="InterPro" id="IPR006439">
    <property type="entry name" value="HAD-SF_hydro_IA"/>
</dbReference>
<dbReference type="Gene3D" id="1.10.150.240">
    <property type="entry name" value="Putative phosphatase, domain 2"/>
    <property type="match status" value="1"/>
</dbReference>
<dbReference type="InterPro" id="IPR023198">
    <property type="entry name" value="PGP-like_dom2"/>
</dbReference>
<dbReference type="InterPro" id="IPR023214">
    <property type="entry name" value="HAD_sf"/>
</dbReference>